<dbReference type="GO" id="GO:0070772">
    <property type="term" value="C:PAS complex"/>
    <property type="evidence" value="ECO:0007669"/>
    <property type="project" value="InterPro"/>
</dbReference>
<dbReference type="InterPro" id="IPR026825">
    <property type="entry name" value="Vac14"/>
</dbReference>
<organism evidence="8 9">
    <name type="scientific">Naganishia liquefaciens</name>
    <dbReference type="NCBI Taxonomy" id="104408"/>
    <lineage>
        <taxon>Eukaryota</taxon>
        <taxon>Fungi</taxon>
        <taxon>Dikarya</taxon>
        <taxon>Basidiomycota</taxon>
        <taxon>Agaricomycotina</taxon>
        <taxon>Tremellomycetes</taxon>
        <taxon>Filobasidiales</taxon>
        <taxon>Filobasidiaceae</taxon>
        <taxon>Naganishia</taxon>
    </lineage>
</organism>
<proteinExistence type="inferred from homology"/>
<reference evidence="8" key="1">
    <citation type="submission" date="2020-07" db="EMBL/GenBank/DDBJ databases">
        <title>Draft Genome Sequence of a Deep-Sea Yeast, Naganishia (Cryptococcus) liquefaciens strain N6.</title>
        <authorList>
            <person name="Han Y.W."/>
            <person name="Kajitani R."/>
            <person name="Morimoto H."/>
            <person name="Parhat M."/>
            <person name="Tsubouchi H."/>
            <person name="Bakenova O."/>
            <person name="Ogata M."/>
            <person name="Argunhan B."/>
            <person name="Aoki R."/>
            <person name="Kajiwara S."/>
            <person name="Itoh T."/>
            <person name="Iwasaki H."/>
        </authorList>
    </citation>
    <scope>NUCLEOTIDE SEQUENCE</scope>
    <source>
        <strain evidence="8">N6</strain>
    </source>
</reference>
<dbReference type="PROSITE" id="PS50077">
    <property type="entry name" value="HEAT_REPEAT"/>
    <property type="match status" value="1"/>
</dbReference>
<evidence type="ECO:0000256" key="2">
    <source>
        <dbReference type="ARBA" id="ARBA00010225"/>
    </source>
</evidence>
<dbReference type="InterPro" id="IPR011989">
    <property type="entry name" value="ARM-like"/>
</dbReference>
<feature type="compositionally biased region" description="Low complexity" evidence="6">
    <location>
        <begin position="1320"/>
        <end position="1338"/>
    </location>
</feature>
<feature type="compositionally biased region" description="Low complexity" evidence="6">
    <location>
        <begin position="334"/>
        <end position="346"/>
    </location>
</feature>
<dbReference type="InterPro" id="IPR021841">
    <property type="entry name" value="VAC14_Fig4p-bd"/>
</dbReference>
<feature type="region of interest" description="Disordered" evidence="6">
    <location>
        <begin position="255"/>
        <end position="274"/>
    </location>
</feature>
<evidence type="ECO:0000256" key="3">
    <source>
        <dbReference type="ARBA" id="ARBA00022737"/>
    </source>
</evidence>
<gene>
    <name evidence="8" type="ORF">NliqN6_5090</name>
</gene>
<feature type="compositionally biased region" description="Polar residues" evidence="6">
    <location>
        <begin position="764"/>
        <end position="781"/>
    </location>
</feature>
<dbReference type="SUPFAM" id="SSF48371">
    <property type="entry name" value="ARM repeat"/>
    <property type="match status" value="1"/>
</dbReference>
<feature type="region of interest" description="Disordered" evidence="6">
    <location>
        <begin position="1262"/>
        <end position="1384"/>
    </location>
</feature>
<dbReference type="GO" id="GO:0010008">
    <property type="term" value="C:endosome membrane"/>
    <property type="evidence" value="ECO:0007669"/>
    <property type="project" value="TreeGrafter"/>
</dbReference>
<feature type="domain" description="Vacuolar protein 14 C-terminal Fig4-binding" evidence="7">
    <location>
        <begin position="1012"/>
        <end position="1189"/>
    </location>
</feature>
<dbReference type="GO" id="GO:0006661">
    <property type="term" value="P:phosphatidylinositol biosynthetic process"/>
    <property type="evidence" value="ECO:0007669"/>
    <property type="project" value="InterPro"/>
</dbReference>
<dbReference type="Gene3D" id="1.25.10.10">
    <property type="entry name" value="Leucine-rich Repeat Variant"/>
    <property type="match status" value="2"/>
</dbReference>
<feature type="compositionally biased region" description="Low complexity" evidence="6">
    <location>
        <begin position="1296"/>
        <end position="1310"/>
    </location>
</feature>
<feature type="repeat" description="HEAT" evidence="5">
    <location>
        <begin position="82"/>
        <end position="120"/>
    </location>
</feature>
<dbReference type="PANTHER" id="PTHR16023:SF0">
    <property type="entry name" value="PROTEIN VAC14 HOMOLOG"/>
    <property type="match status" value="1"/>
</dbReference>
<dbReference type="InterPro" id="IPR016024">
    <property type="entry name" value="ARM-type_fold"/>
</dbReference>
<feature type="compositionally biased region" description="Low complexity" evidence="6">
    <location>
        <begin position="836"/>
        <end position="846"/>
    </location>
</feature>
<comment type="caution">
    <text evidence="8">The sequence shown here is derived from an EMBL/GenBank/DDBJ whole genome shotgun (WGS) entry which is preliminary data.</text>
</comment>
<dbReference type="GO" id="GO:0000329">
    <property type="term" value="C:fungal-type vacuole membrane"/>
    <property type="evidence" value="ECO:0007669"/>
    <property type="project" value="TreeGrafter"/>
</dbReference>
<feature type="region of interest" description="Disordered" evidence="6">
    <location>
        <begin position="288"/>
        <end position="392"/>
    </location>
</feature>
<feature type="compositionally biased region" description="Low complexity" evidence="6">
    <location>
        <begin position="878"/>
        <end position="887"/>
    </location>
</feature>
<keyword evidence="4" id="KW-0472">Membrane</keyword>
<dbReference type="InterPro" id="IPR021133">
    <property type="entry name" value="HEAT_type_2"/>
</dbReference>
<feature type="region of interest" description="Disordered" evidence="6">
    <location>
        <begin position="515"/>
        <end position="592"/>
    </location>
</feature>
<accession>A0A8H3YGV1</accession>
<sequence>MDATIVRGLNDKLYDRRKGAALELEKVVSAADNAKITRIINQLCLMFTSPSSALHARNGGLIGLAATAIALGQKFAQWLSVVIPRVLGCFSDPESRVRYYACESLYNIAKVCKGEILVHFNGIFDALSKLSADSEASVKNGAELLDRLLKDIVAETALNYVSQYPENVDLTFNTYGSEHWHERQQEGDVLDGKFPQSSYHYRQHALLHGAGSVAGKTIGMPIREGNQVRSHPLEDSPVMAAQDLPLPIPVSLSAQQAGASLPQPRSQGSVASTTSYLARPQSGVFQHTSNSANLADEPKSGNGVLPGERTDSPAATRDPSPHGLGATHSANAKVGPVSTPGTSSGATGSGHHRILSTQSAVPSTQVNHLSVNASSASQHSTSPTPSQGHLSSGFAVAEAGRIEITGASQGESAVPVAQQPQRISNPAPRLAFSLAKFIPLLSERIYVISPFTRSHLVSWIMILDSVPDLELVSYLPEFLDGLLKYLSDPNPDVKIAAETVLSDFLREIKHIARVQQRHSETHSANRTQGPMESGHPTARRVSDFHASSTYPGVRRRASKNTLNTEGSELESGHTGLGANSDAAGDSSHTMKSIMSPDLADLDELHEDEEAGNDGVESALEHGHDAYGEDQEPEEHAAWIPGQDVYVDHACIIDIMIHHLTYPGKSPLYVSETPQQPWLMPQIELTTDEQIQLIALRWIATFLTVVQHVMVPFAPRLIPAILPNLAHHVPYIQSAAVETNQLLYSVIQNLPDPKANPVETAPLAGTSSSISQNPTTPHTGASSVPGNGPNAAAVAAGPLPLTTASSARKDTNPNDTASEGLASRRKSSDAITEGLRSTTSLTTLPSSGNIIKPKSLAVSPGPSEPQTPIAFEYPNKSRPGSPSGIPIPVANPAAGSLAQQQATSDTQLQASEQDPFDIRETVNVLTLQFVSEHEETRIAALEWLSMLHRKAPSELFARDDGTFPALLKTLSDPSEEVIKHDLQLLAQISANSEDSWFASFLVKLLELFSTDRRLLENRGSLIIRQLCVNLNSERIFRTMAEVLEKDEDLEFASMMVVKLNMILITSPELSDFRKRLKSIESKDGQALFISIYKSWCHNAVAAFSLCLLAQAYEHASNLLQIFAELEMTVALLVQIDKLVMLIESPIFTSLRLQLLEPEKYPYLFKCLYGLLMMLPQSSAFVSLRNRLNAVSSMGYLHTMPKATYTSSVATTRSKIASRDEIKWEDLLRHFRAVQNKHEKARRLAQMGDSGQLQSVGGFHFASGSTTSSPFGGTGSQPTGSSLTKRKVPGAAIRKESGNNSTNSGSKTQSGSVLSPLNPKRGAGSTSTSATGGNGSLSALTLGAPFSSSMQVNAAAGATGPSIVNRPRSPPAKSRVRGILPGLRKA</sequence>
<comment type="similarity">
    <text evidence="2">Belongs to the VAC14 family.</text>
</comment>
<feature type="region of interest" description="Disordered" evidence="6">
    <location>
        <begin position="756"/>
        <end position="909"/>
    </location>
</feature>
<evidence type="ECO:0000256" key="6">
    <source>
        <dbReference type="SAM" id="MobiDB-lite"/>
    </source>
</evidence>
<evidence type="ECO:0000259" key="7">
    <source>
        <dbReference type="Pfam" id="PF11916"/>
    </source>
</evidence>
<dbReference type="Pfam" id="PF11916">
    <property type="entry name" value="Vac14_Fig4_bd"/>
    <property type="match status" value="1"/>
</dbReference>
<evidence type="ECO:0000256" key="4">
    <source>
        <dbReference type="ARBA" id="ARBA00023136"/>
    </source>
</evidence>
<feature type="compositionally biased region" description="Low complexity" evidence="6">
    <location>
        <begin position="1262"/>
        <end position="1281"/>
    </location>
</feature>
<evidence type="ECO:0000313" key="8">
    <source>
        <dbReference type="EMBL" id="GHJ88688.1"/>
    </source>
</evidence>
<dbReference type="Pfam" id="PF12755">
    <property type="entry name" value="Vac14_Fab1_bd"/>
    <property type="match status" value="1"/>
</dbReference>
<keyword evidence="3" id="KW-0677">Repeat</keyword>
<evidence type="ECO:0000313" key="9">
    <source>
        <dbReference type="Proteomes" id="UP000620104"/>
    </source>
</evidence>
<comment type="subcellular location">
    <subcellularLocation>
        <location evidence="1">Endomembrane system</location>
    </subcellularLocation>
</comment>
<dbReference type="OrthoDB" id="5574975at2759"/>
<name>A0A8H3YGV1_9TREE</name>
<keyword evidence="9" id="KW-1185">Reference proteome</keyword>
<evidence type="ECO:0000256" key="1">
    <source>
        <dbReference type="ARBA" id="ARBA00004308"/>
    </source>
</evidence>
<dbReference type="EMBL" id="BLZA01000030">
    <property type="protein sequence ID" value="GHJ88688.1"/>
    <property type="molecule type" value="Genomic_DNA"/>
</dbReference>
<feature type="compositionally biased region" description="Low complexity" evidence="6">
    <location>
        <begin position="783"/>
        <end position="803"/>
    </location>
</feature>
<feature type="compositionally biased region" description="Polar residues" evidence="6">
    <location>
        <begin position="355"/>
        <end position="390"/>
    </location>
</feature>
<protein>
    <recommendedName>
        <fullName evidence="7">Vacuolar protein 14 C-terminal Fig4-binding domain-containing protein</fullName>
    </recommendedName>
</protein>
<dbReference type="PANTHER" id="PTHR16023">
    <property type="entry name" value="TAX1 BINDING PROTEIN-RELATED"/>
    <property type="match status" value="1"/>
</dbReference>
<evidence type="ECO:0000256" key="5">
    <source>
        <dbReference type="PROSITE-ProRule" id="PRU00103"/>
    </source>
</evidence>
<feature type="compositionally biased region" description="Polar residues" evidence="6">
    <location>
        <begin position="896"/>
        <end position="909"/>
    </location>
</feature>
<dbReference type="Proteomes" id="UP000620104">
    <property type="component" value="Unassembled WGS sequence"/>
</dbReference>